<organism evidence="1 2">
    <name type="scientific">Pseudomonas haemolytica</name>
    <dbReference type="NCBI Taxonomy" id="2600065"/>
    <lineage>
        <taxon>Bacteria</taxon>
        <taxon>Pseudomonadati</taxon>
        <taxon>Pseudomonadota</taxon>
        <taxon>Gammaproteobacteria</taxon>
        <taxon>Pseudomonadales</taxon>
        <taxon>Pseudomonadaceae</taxon>
        <taxon>Pseudomonas</taxon>
    </lineage>
</organism>
<dbReference type="NCBIfam" id="TIGR02684">
    <property type="entry name" value="dnstrm_HI1420"/>
    <property type="match status" value="1"/>
</dbReference>
<comment type="caution">
    <text evidence="1">The sequence shown here is derived from an EMBL/GenBank/DDBJ whole genome shotgun (WGS) entry which is preliminary data.</text>
</comment>
<dbReference type="AlphaFoldDB" id="A0A646NTV9"/>
<protein>
    <submittedName>
        <fullName evidence="1">Putative addiction module antidote protein</fullName>
    </submittedName>
</protein>
<evidence type="ECO:0000313" key="1">
    <source>
        <dbReference type="EMBL" id="MRJ19439.1"/>
    </source>
</evidence>
<dbReference type="PANTHER" id="PTHR40275">
    <property type="entry name" value="SSL7038 PROTEIN"/>
    <property type="match status" value="1"/>
</dbReference>
<dbReference type="Pfam" id="PF21716">
    <property type="entry name" value="dnstrm_HI1420"/>
    <property type="match status" value="1"/>
</dbReference>
<gene>
    <name evidence="1" type="ORF">FRT60_03625</name>
</gene>
<dbReference type="Proteomes" id="UP000432048">
    <property type="component" value="Unassembled WGS sequence"/>
</dbReference>
<evidence type="ECO:0000313" key="2">
    <source>
        <dbReference type="Proteomes" id="UP000432048"/>
    </source>
</evidence>
<reference evidence="1 2" key="1">
    <citation type="submission" date="2019-08" db="EMBL/GenBank/DDBJ databases">
        <title>Pseudomonas haemolytica sp. nov. isolated from raw milk and skim milk concentrate.</title>
        <authorList>
            <person name="Hofmann K."/>
            <person name="Huptas C."/>
            <person name="Doll E."/>
            <person name="Scherer S."/>
            <person name="Wenning M."/>
        </authorList>
    </citation>
    <scope>NUCLEOTIDE SEQUENCE [LARGE SCALE GENOMIC DNA]</scope>
    <source>
        <strain evidence="1 2">DSM 108988</strain>
    </source>
</reference>
<sequence>MTIRTRSHEDSVLEMLRDDEAFALEYLSVALEEIDEAGGEDAFLVAVRRVAEARGGMLSLSQNTGLNRANLYRSIAVGGDPKLSTLLKVLQALGVGMSKVVSHRTKRPSVALSCTTGSVIQYRG</sequence>
<proteinExistence type="predicted"/>
<dbReference type="EMBL" id="VOIX01000002">
    <property type="protein sequence ID" value="MRJ19439.1"/>
    <property type="molecule type" value="Genomic_DNA"/>
</dbReference>
<dbReference type="RefSeq" id="WP_153837592.1">
    <property type="nucleotide sequence ID" value="NZ_VOIX01000002.1"/>
</dbReference>
<accession>A0A646NTV9</accession>
<dbReference type="PANTHER" id="PTHR40275:SF1">
    <property type="entry name" value="SSL7038 PROTEIN"/>
    <property type="match status" value="1"/>
</dbReference>
<name>A0A646NTV9_9PSED</name>
<dbReference type="InterPro" id="IPR014057">
    <property type="entry name" value="HI1420"/>
</dbReference>